<comment type="similarity">
    <text evidence="1">Belongs to the glycosyltransferase 2 family.</text>
</comment>
<feature type="transmembrane region" description="Helical" evidence="4">
    <location>
        <begin position="302"/>
        <end position="322"/>
    </location>
</feature>
<keyword evidence="2" id="KW-0328">Glycosyltransferase</keyword>
<evidence type="ECO:0000313" key="7">
    <source>
        <dbReference type="Proteomes" id="UP000576082"/>
    </source>
</evidence>
<dbReference type="Gene3D" id="3.90.550.10">
    <property type="entry name" value="Spore Coat Polysaccharide Biosynthesis Protein SpsA, Chain A"/>
    <property type="match status" value="1"/>
</dbReference>
<feature type="domain" description="Glycosyltransferase 2-like" evidence="5">
    <location>
        <begin position="55"/>
        <end position="183"/>
    </location>
</feature>
<protein>
    <submittedName>
        <fullName evidence="6">Glycosyltransferase family 2 protein</fullName>
    </submittedName>
</protein>
<dbReference type="PANTHER" id="PTHR43630">
    <property type="entry name" value="POLY-BETA-1,6-N-ACETYL-D-GLUCOSAMINE SYNTHASE"/>
    <property type="match status" value="1"/>
</dbReference>
<dbReference type="Proteomes" id="UP000576082">
    <property type="component" value="Unassembled WGS sequence"/>
</dbReference>
<dbReference type="SUPFAM" id="SSF53448">
    <property type="entry name" value="Nucleotide-diphospho-sugar transferases"/>
    <property type="match status" value="1"/>
</dbReference>
<dbReference type="AlphaFoldDB" id="A0A7X9X9K4"/>
<evidence type="ECO:0000259" key="5">
    <source>
        <dbReference type="Pfam" id="PF00535"/>
    </source>
</evidence>
<sequence length="395" mass="45087">MIANYQLLFWASLFVIFYSAVGYPILLYSILLIKRIFKKKIDLSIWTDEACPEVTVIIPAYNEASIIEEKVKNTLALQYPEEKKRILFITDGSTDETPDIISRYKEQGVELLHSPERCGKSEALNRAMQFVETDIVVCCDANTMINADALIHLTSHYRDPKVGGVCGEKKVITPASNGAASEGEGAYWRYESKLKEWDAELTSVMGGAGELFSIRTSLYPSIPKEIILDDFFITMHIVQNGFRVAYEKNAYATETSSASVKDEMKRKVRIASGGFQIMLVLLPMLNFFKYGWVSFQYISHRVLRWLIVPFALPLLILLNIYLAYEVGGIYEFTLLLQVVAYGVALIGRYLKKNKVQIKGLLFPYYYAFMNYCVLLGFFKFLQGNHSSIWEKVNRQ</sequence>
<dbReference type="InterPro" id="IPR029044">
    <property type="entry name" value="Nucleotide-diphossugar_trans"/>
</dbReference>
<dbReference type="InterPro" id="IPR001173">
    <property type="entry name" value="Glyco_trans_2-like"/>
</dbReference>
<accession>A0A7X9X9K4</accession>
<organism evidence="6 7">
    <name type="scientific">Flammeovirga aprica JL-4</name>
    <dbReference type="NCBI Taxonomy" id="694437"/>
    <lineage>
        <taxon>Bacteria</taxon>
        <taxon>Pseudomonadati</taxon>
        <taxon>Bacteroidota</taxon>
        <taxon>Cytophagia</taxon>
        <taxon>Cytophagales</taxon>
        <taxon>Flammeovirgaceae</taxon>
        <taxon>Flammeovirga</taxon>
    </lineage>
</organism>
<evidence type="ECO:0000313" key="6">
    <source>
        <dbReference type="EMBL" id="NME68834.1"/>
    </source>
</evidence>
<feature type="transmembrane region" description="Helical" evidence="4">
    <location>
        <begin position="6"/>
        <end position="33"/>
    </location>
</feature>
<keyword evidence="4" id="KW-1133">Transmembrane helix</keyword>
<name>A0A7X9X9K4_9BACT</name>
<evidence type="ECO:0000256" key="2">
    <source>
        <dbReference type="ARBA" id="ARBA00022676"/>
    </source>
</evidence>
<gene>
    <name evidence="6" type="ORF">HHU12_12750</name>
</gene>
<proteinExistence type="inferred from homology"/>
<dbReference type="CDD" id="cd06439">
    <property type="entry name" value="CESA_like_1"/>
    <property type="match status" value="1"/>
</dbReference>
<dbReference type="PANTHER" id="PTHR43630:SF1">
    <property type="entry name" value="POLY-BETA-1,6-N-ACETYL-D-GLUCOSAMINE SYNTHASE"/>
    <property type="match status" value="1"/>
</dbReference>
<feature type="transmembrane region" description="Helical" evidence="4">
    <location>
        <begin position="329"/>
        <end position="350"/>
    </location>
</feature>
<evidence type="ECO:0000256" key="4">
    <source>
        <dbReference type="SAM" id="Phobius"/>
    </source>
</evidence>
<reference evidence="6 7" key="1">
    <citation type="submission" date="2020-04" db="EMBL/GenBank/DDBJ databases">
        <title>Flammeovirga sp. SR4, a novel species isolated from seawater.</title>
        <authorList>
            <person name="Wang X."/>
        </authorList>
    </citation>
    <scope>NUCLEOTIDE SEQUENCE [LARGE SCALE GENOMIC DNA]</scope>
    <source>
        <strain evidence="6 7">ATCC 23126</strain>
    </source>
</reference>
<keyword evidence="4" id="KW-0472">Membrane</keyword>
<feature type="transmembrane region" description="Helical" evidence="4">
    <location>
        <begin position="362"/>
        <end position="381"/>
    </location>
</feature>
<evidence type="ECO:0000256" key="1">
    <source>
        <dbReference type="ARBA" id="ARBA00006739"/>
    </source>
</evidence>
<feature type="transmembrane region" description="Helical" evidence="4">
    <location>
        <begin position="270"/>
        <end position="290"/>
    </location>
</feature>
<evidence type="ECO:0000256" key="3">
    <source>
        <dbReference type="ARBA" id="ARBA00022679"/>
    </source>
</evidence>
<keyword evidence="7" id="KW-1185">Reference proteome</keyword>
<dbReference type="RefSeq" id="WP_169657126.1">
    <property type="nucleotide sequence ID" value="NZ_JABANE010000030.1"/>
</dbReference>
<dbReference type="EMBL" id="JABANE010000030">
    <property type="protein sequence ID" value="NME68834.1"/>
    <property type="molecule type" value="Genomic_DNA"/>
</dbReference>
<keyword evidence="3 6" id="KW-0808">Transferase</keyword>
<keyword evidence="4" id="KW-0812">Transmembrane</keyword>
<dbReference type="Pfam" id="PF00535">
    <property type="entry name" value="Glycos_transf_2"/>
    <property type="match status" value="1"/>
</dbReference>
<comment type="caution">
    <text evidence="6">The sequence shown here is derived from an EMBL/GenBank/DDBJ whole genome shotgun (WGS) entry which is preliminary data.</text>
</comment>
<dbReference type="GO" id="GO:0016757">
    <property type="term" value="F:glycosyltransferase activity"/>
    <property type="evidence" value="ECO:0007669"/>
    <property type="project" value="UniProtKB-KW"/>
</dbReference>